<dbReference type="STRING" id="1330018.A0A167JQS9"/>
<reference evidence="9 10" key="1">
    <citation type="journal article" date="2016" name="Mol. Biol. Evol.">
        <title>Comparative Genomics of Early-Diverging Mushroom-Forming Fungi Provides Insights into the Origins of Lignocellulose Decay Capabilities.</title>
        <authorList>
            <person name="Nagy L.G."/>
            <person name="Riley R."/>
            <person name="Tritt A."/>
            <person name="Adam C."/>
            <person name="Daum C."/>
            <person name="Floudas D."/>
            <person name="Sun H."/>
            <person name="Yadav J.S."/>
            <person name="Pangilinan J."/>
            <person name="Larsson K.H."/>
            <person name="Matsuura K."/>
            <person name="Barry K."/>
            <person name="Labutti K."/>
            <person name="Kuo R."/>
            <person name="Ohm R.A."/>
            <person name="Bhattacharya S.S."/>
            <person name="Shirouzu T."/>
            <person name="Yoshinaga Y."/>
            <person name="Martin F.M."/>
            <person name="Grigoriev I.V."/>
            <person name="Hibbett D.S."/>
        </authorList>
    </citation>
    <scope>NUCLEOTIDE SEQUENCE [LARGE SCALE GENOMIC DNA]</scope>
    <source>
        <strain evidence="9 10">TUFC12733</strain>
    </source>
</reference>
<feature type="transmembrane region" description="Helical" evidence="7">
    <location>
        <begin position="133"/>
        <end position="154"/>
    </location>
</feature>
<evidence type="ECO:0000256" key="7">
    <source>
        <dbReference type="SAM" id="Phobius"/>
    </source>
</evidence>
<sequence length="365" mass="38909">MIQCVTALLHNIQIGYAVVSLLFPAAFVGFAFAALLTVPLTDRLGFGKTMVLGAALEIVGFAVEAAAPPWPVFVVAYAVNGFAVAIMGAQVNAFVACLPGGNWKLQLLHAGYGVGALLSPLAATQLVQTRHWSFPYLIAGCMAVVELVLICLVFRFKTQAQLLGTPVHAATGENKYRQILRIRTVHLLSFFILVYVGLEVSIGGWVVTYLVEVRGAGPSAGYVSSGFWGGLALGRLTLIWLNEKLGVKRAIFLYLTLALVLQFVIWFVPSIVGDAIAVSMMGLLLGPFYPLIVGAGQKMFPPELLTGCIGWIASFGQAGSAVFPFLTGALAQKYGITVLQPVLVAMIVAEAAIWVVIPMPGREVE</sequence>
<comment type="similarity">
    <text evidence="2">Belongs to the major facilitator superfamily.</text>
</comment>
<feature type="transmembrane region" description="Helical" evidence="7">
    <location>
        <begin position="250"/>
        <end position="269"/>
    </location>
</feature>
<dbReference type="GO" id="GO:0016020">
    <property type="term" value="C:membrane"/>
    <property type="evidence" value="ECO:0007669"/>
    <property type="project" value="TreeGrafter"/>
</dbReference>
<dbReference type="OrthoDB" id="413079at2759"/>
<evidence type="ECO:0000259" key="8">
    <source>
        <dbReference type="PROSITE" id="PS50850"/>
    </source>
</evidence>
<dbReference type="EMBL" id="KV417299">
    <property type="protein sequence ID" value="KZO93807.1"/>
    <property type="molecule type" value="Genomic_DNA"/>
</dbReference>
<keyword evidence="4 7" id="KW-0812">Transmembrane</keyword>
<evidence type="ECO:0000313" key="10">
    <source>
        <dbReference type="Proteomes" id="UP000076738"/>
    </source>
</evidence>
<keyword evidence="5 7" id="KW-1133">Transmembrane helix</keyword>
<dbReference type="PANTHER" id="PTHR23514:SF3">
    <property type="entry name" value="BYPASS OF STOP CODON PROTEIN 6"/>
    <property type="match status" value="1"/>
</dbReference>
<dbReference type="GO" id="GO:0022857">
    <property type="term" value="F:transmembrane transporter activity"/>
    <property type="evidence" value="ECO:0007669"/>
    <property type="project" value="InterPro"/>
</dbReference>
<keyword evidence="10" id="KW-1185">Reference proteome</keyword>
<feature type="transmembrane region" description="Helical" evidence="7">
    <location>
        <begin position="14"/>
        <end position="38"/>
    </location>
</feature>
<feature type="transmembrane region" description="Helical" evidence="7">
    <location>
        <begin position="338"/>
        <end position="357"/>
    </location>
</feature>
<feature type="domain" description="Major facilitator superfamily (MFS) profile" evidence="8">
    <location>
        <begin position="1"/>
        <end position="363"/>
    </location>
</feature>
<feature type="transmembrane region" description="Helical" evidence="7">
    <location>
        <begin position="107"/>
        <end position="127"/>
    </location>
</feature>
<evidence type="ECO:0000313" key="9">
    <source>
        <dbReference type="EMBL" id="KZO93807.1"/>
    </source>
</evidence>
<dbReference type="AlphaFoldDB" id="A0A167JQS9"/>
<evidence type="ECO:0000256" key="4">
    <source>
        <dbReference type="ARBA" id="ARBA00022692"/>
    </source>
</evidence>
<feature type="transmembrane region" description="Helical" evidence="7">
    <location>
        <begin position="304"/>
        <end position="326"/>
    </location>
</feature>
<dbReference type="InterPro" id="IPR011701">
    <property type="entry name" value="MFS"/>
</dbReference>
<feature type="transmembrane region" description="Helical" evidence="7">
    <location>
        <begin position="185"/>
        <end position="207"/>
    </location>
</feature>
<feature type="transmembrane region" description="Helical" evidence="7">
    <location>
        <begin position="73"/>
        <end position="95"/>
    </location>
</feature>
<evidence type="ECO:0000256" key="3">
    <source>
        <dbReference type="ARBA" id="ARBA00022448"/>
    </source>
</evidence>
<dbReference type="FunFam" id="1.20.1250.20:FF:000286">
    <property type="entry name" value="MFS efflux transporter"/>
    <property type="match status" value="1"/>
</dbReference>
<name>A0A167JQS9_CALVF</name>
<organism evidence="9 10">
    <name type="scientific">Calocera viscosa (strain TUFC12733)</name>
    <dbReference type="NCBI Taxonomy" id="1330018"/>
    <lineage>
        <taxon>Eukaryota</taxon>
        <taxon>Fungi</taxon>
        <taxon>Dikarya</taxon>
        <taxon>Basidiomycota</taxon>
        <taxon>Agaricomycotina</taxon>
        <taxon>Dacrymycetes</taxon>
        <taxon>Dacrymycetales</taxon>
        <taxon>Dacrymycetaceae</taxon>
        <taxon>Calocera</taxon>
    </lineage>
</organism>
<feature type="transmembrane region" description="Helical" evidence="7">
    <location>
        <begin position="219"/>
        <end position="238"/>
    </location>
</feature>
<dbReference type="PROSITE" id="PS50850">
    <property type="entry name" value="MFS"/>
    <property type="match status" value="1"/>
</dbReference>
<dbReference type="SUPFAM" id="SSF103473">
    <property type="entry name" value="MFS general substrate transporter"/>
    <property type="match status" value="1"/>
</dbReference>
<keyword evidence="3" id="KW-0813">Transport</keyword>
<dbReference type="InterPro" id="IPR036259">
    <property type="entry name" value="MFS_trans_sf"/>
</dbReference>
<keyword evidence="6 7" id="KW-0472">Membrane</keyword>
<accession>A0A167JQS9</accession>
<feature type="transmembrane region" description="Helical" evidence="7">
    <location>
        <begin position="275"/>
        <end position="292"/>
    </location>
</feature>
<dbReference type="Gene3D" id="1.20.1250.20">
    <property type="entry name" value="MFS general substrate transporter like domains"/>
    <property type="match status" value="1"/>
</dbReference>
<evidence type="ECO:0000256" key="6">
    <source>
        <dbReference type="ARBA" id="ARBA00023136"/>
    </source>
</evidence>
<dbReference type="GO" id="GO:0012505">
    <property type="term" value="C:endomembrane system"/>
    <property type="evidence" value="ECO:0007669"/>
    <property type="project" value="UniProtKB-SubCell"/>
</dbReference>
<feature type="transmembrane region" description="Helical" evidence="7">
    <location>
        <begin position="50"/>
        <end position="67"/>
    </location>
</feature>
<proteinExistence type="inferred from homology"/>
<dbReference type="InterPro" id="IPR020846">
    <property type="entry name" value="MFS_dom"/>
</dbReference>
<dbReference type="Pfam" id="PF07690">
    <property type="entry name" value="MFS_1"/>
    <property type="match status" value="1"/>
</dbReference>
<comment type="subcellular location">
    <subcellularLocation>
        <location evidence="1">Endomembrane system</location>
        <topology evidence="1">Multi-pass membrane protein</topology>
    </subcellularLocation>
</comment>
<evidence type="ECO:0000256" key="2">
    <source>
        <dbReference type="ARBA" id="ARBA00008335"/>
    </source>
</evidence>
<gene>
    <name evidence="9" type="ORF">CALVIDRAFT_243499</name>
</gene>
<evidence type="ECO:0000256" key="1">
    <source>
        <dbReference type="ARBA" id="ARBA00004127"/>
    </source>
</evidence>
<evidence type="ECO:0000256" key="5">
    <source>
        <dbReference type="ARBA" id="ARBA00022989"/>
    </source>
</evidence>
<dbReference type="InterPro" id="IPR051788">
    <property type="entry name" value="MFS_Transporter"/>
</dbReference>
<protein>
    <submittedName>
        <fullName evidence="9">MFS general substrate transporter</fullName>
    </submittedName>
</protein>
<dbReference type="PANTHER" id="PTHR23514">
    <property type="entry name" value="BYPASS OF STOP CODON PROTEIN 6"/>
    <property type="match status" value="1"/>
</dbReference>
<dbReference type="Proteomes" id="UP000076738">
    <property type="component" value="Unassembled WGS sequence"/>
</dbReference>